<name>A0A4R3VIC1_ROSSA</name>
<evidence type="ECO:0000259" key="3">
    <source>
        <dbReference type="Pfam" id="PF13356"/>
    </source>
</evidence>
<comment type="similarity">
    <text evidence="1">Belongs to the 'phage' integrase family.</text>
</comment>
<dbReference type="PANTHER" id="PTHR30629">
    <property type="entry name" value="PROPHAGE INTEGRASE"/>
    <property type="match status" value="1"/>
</dbReference>
<comment type="caution">
    <text evidence="4">The sequence shown here is derived from an EMBL/GenBank/DDBJ whole genome shotgun (WGS) entry which is preliminary data.</text>
</comment>
<dbReference type="InterPro" id="IPR038488">
    <property type="entry name" value="Integrase_DNA-bd_sf"/>
</dbReference>
<dbReference type="OrthoDB" id="9775880at2"/>
<proteinExistence type="inferred from homology"/>
<protein>
    <submittedName>
        <fullName evidence="4">Uncharacterized protein DUF4102</fullName>
    </submittedName>
</protein>
<evidence type="ECO:0000313" key="5">
    <source>
        <dbReference type="Proteomes" id="UP000295110"/>
    </source>
</evidence>
<organism evidence="4 5">
    <name type="scientific">Roseateles saccharophilus</name>
    <name type="common">Pseudomonas saccharophila</name>
    <dbReference type="NCBI Taxonomy" id="304"/>
    <lineage>
        <taxon>Bacteria</taxon>
        <taxon>Pseudomonadati</taxon>
        <taxon>Pseudomonadota</taxon>
        <taxon>Betaproteobacteria</taxon>
        <taxon>Burkholderiales</taxon>
        <taxon>Sphaerotilaceae</taxon>
        <taxon>Roseateles</taxon>
    </lineage>
</organism>
<dbReference type="EMBL" id="SMBU01000003">
    <property type="protein sequence ID" value="TCV03544.1"/>
    <property type="molecule type" value="Genomic_DNA"/>
</dbReference>
<dbReference type="Proteomes" id="UP000295110">
    <property type="component" value="Unassembled WGS sequence"/>
</dbReference>
<evidence type="ECO:0000256" key="2">
    <source>
        <dbReference type="ARBA" id="ARBA00022908"/>
    </source>
</evidence>
<evidence type="ECO:0000256" key="1">
    <source>
        <dbReference type="ARBA" id="ARBA00008857"/>
    </source>
</evidence>
<dbReference type="PANTHER" id="PTHR30629:SF2">
    <property type="entry name" value="PROPHAGE INTEGRASE INTS-RELATED"/>
    <property type="match status" value="1"/>
</dbReference>
<feature type="domain" description="Integrase DNA-binding" evidence="3">
    <location>
        <begin position="2"/>
        <end position="89"/>
    </location>
</feature>
<evidence type="ECO:0000313" key="4">
    <source>
        <dbReference type="EMBL" id="TCV03544.1"/>
    </source>
</evidence>
<dbReference type="InterPro" id="IPR050808">
    <property type="entry name" value="Phage_Integrase"/>
</dbReference>
<gene>
    <name evidence="4" type="ORF">EV671_1003199</name>
</gene>
<dbReference type="InterPro" id="IPR025166">
    <property type="entry name" value="Integrase_DNA_bind_dom"/>
</dbReference>
<dbReference type="Gene3D" id="3.30.160.390">
    <property type="entry name" value="Integrase, DNA-binding domain"/>
    <property type="match status" value="1"/>
</dbReference>
<dbReference type="GO" id="GO:0015074">
    <property type="term" value="P:DNA integration"/>
    <property type="evidence" value="ECO:0007669"/>
    <property type="project" value="UniProtKB-KW"/>
</dbReference>
<keyword evidence="2" id="KW-0229">DNA integration</keyword>
<accession>A0A4R3VIC1</accession>
<dbReference type="Pfam" id="PF13356">
    <property type="entry name" value="Arm-DNA-bind_3"/>
    <property type="match status" value="1"/>
</dbReference>
<keyword evidence="5" id="KW-1185">Reference proteome</keyword>
<dbReference type="AlphaFoldDB" id="A0A4R3VIC1"/>
<reference evidence="4 5" key="1">
    <citation type="submission" date="2019-03" db="EMBL/GenBank/DDBJ databases">
        <title>Genomic Encyclopedia of Type Strains, Phase IV (KMG-IV): sequencing the most valuable type-strain genomes for metagenomic binning, comparative biology and taxonomic classification.</title>
        <authorList>
            <person name="Goeker M."/>
        </authorList>
    </citation>
    <scope>NUCLEOTIDE SEQUENCE [LARGE SCALE GENOMIC DNA]</scope>
    <source>
        <strain evidence="4 5">DSM 654</strain>
    </source>
</reference>
<sequence>MLTDTALRNLLLGTKPYKITDRDGKYAVISPTGTVAFRYDYRLNGRRETLTIGRYGRDDISLAVARGRLADARRAVSEGRSPAIEKQREKRRLPYSVSSAWKSRCSLDFLTLRFDGRV</sequence>